<dbReference type="GO" id="GO:0020037">
    <property type="term" value="F:heme binding"/>
    <property type="evidence" value="ECO:0007669"/>
    <property type="project" value="InterPro"/>
</dbReference>
<evidence type="ECO:0000256" key="6">
    <source>
        <dbReference type="PROSITE-ProRule" id="PRU00433"/>
    </source>
</evidence>
<name>A0A5B9QPX4_9BACT</name>
<keyword evidence="8" id="KW-0812">Transmembrane</keyword>
<gene>
    <name evidence="10" type="primary">ccoP1</name>
    <name evidence="10" type="ORF">UC8_15600</name>
</gene>
<organism evidence="10 11">
    <name type="scientific">Roseimaritima ulvae</name>
    <dbReference type="NCBI Taxonomy" id="980254"/>
    <lineage>
        <taxon>Bacteria</taxon>
        <taxon>Pseudomonadati</taxon>
        <taxon>Planctomycetota</taxon>
        <taxon>Planctomycetia</taxon>
        <taxon>Pirellulales</taxon>
        <taxon>Pirellulaceae</taxon>
        <taxon>Roseimaritima</taxon>
    </lineage>
</organism>
<dbReference type="InterPro" id="IPR036909">
    <property type="entry name" value="Cyt_c-like_dom_sf"/>
</dbReference>
<evidence type="ECO:0000256" key="4">
    <source>
        <dbReference type="ARBA" id="ARBA00022982"/>
    </source>
</evidence>
<feature type="transmembrane region" description="Helical" evidence="8">
    <location>
        <begin position="24"/>
        <end position="42"/>
    </location>
</feature>
<dbReference type="Proteomes" id="UP000325286">
    <property type="component" value="Chromosome"/>
</dbReference>
<dbReference type="InterPro" id="IPR038414">
    <property type="entry name" value="CcoP_N_sf"/>
</dbReference>
<evidence type="ECO:0000256" key="3">
    <source>
        <dbReference type="ARBA" id="ARBA00022723"/>
    </source>
</evidence>
<accession>A0A5B9QPX4</accession>
<keyword evidence="2 6" id="KW-0349">Heme</keyword>
<dbReference type="SUPFAM" id="SSF46626">
    <property type="entry name" value="Cytochrome c"/>
    <property type="match status" value="1"/>
</dbReference>
<keyword evidence="1" id="KW-0813">Transport</keyword>
<evidence type="ECO:0000256" key="5">
    <source>
        <dbReference type="ARBA" id="ARBA00023004"/>
    </source>
</evidence>
<dbReference type="KEGG" id="rul:UC8_15600"/>
<dbReference type="GO" id="GO:0009055">
    <property type="term" value="F:electron transfer activity"/>
    <property type="evidence" value="ECO:0007669"/>
    <property type="project" value="InterPro"/>
</dbReference>
<dbReference type="InterPro" id="IPR009056">
    <property type="entry name" value="Cyt_c-like_dom"/>
</dbReference>
<keyword evidence="5 6" id="KW-0408">Iron</keyword>
<keyword evidence="8" id="KW-1133">Transmembrane helix</keyword>
<dbReference type="InterPro" id="IPR032858">
    <property type="entry name" value="CcoP_N"/>
</dbReference>
<keyword evidence="3 6" id="KW-0479">Metal-binding</keyword>
<feature type="compositionally biased region" description="Acidic residues" evidence="7">
    <location>
        <begin position="191"/>
        <end position="206"/>
    </location>
</feature>
<sequence>MSDAPRTGHNYDGIEEYDNPLPGWWKWLFIGTIAFSPFYWVYYHSGVAGRSVEDQYGVALAAATRLQFAEIGDLQPDTETIARYMHKDNWVRVGHSVFQANCISCHGREGEGQIGPNLTDEHFKNITTLADIATVINKGAGNGAMPAWANRLHPNEIVLVSAYVASLRGKDLSGPRGPEGRNIAPWPEPPPEPEEDADQDAAEQDS</sequence>
<keyword evidence="4" id="KW-0249">Electron transport</keyword>
<dbReference type="PANTHER" id="PTHR33751:SF1">
    <property type="entry name" value="CBB3-TYPE CYTOCHROME C OXIDASE SUBUNIT FIXP"/>
    <property type="match status" value="1"/>
</dbReference>
<protein>
    <submittedName>
        <fullName evidence="10">Cbb3-type cytochrome c oxidase subunit CcoP1</fullName>
    </submittedName>
</protein>
<feature type="region of interest" description="Disordered" evidence="7">
    <location>
        <begin position="170"/>
        <end position="206"/>
    </location>
</feature>
<feature type="domain" description="Cytochrome c" evidence="9">
    <location>
        <begin position="89"/>
        <end position="168"/>
    </location>
</feature>
<dbReference type="OrthoDB" id="7933886at2"/>
<evidence type="ECO:0000313" key="10">
    <source>
        <dbReference type="EMBL" id="QEG39565.1"/>
    </source>
</evidence>
<dbReference type="GO" id="GO:0005506">
    <property type="term" value="F:iron ion binding"/>
    <property type="evidence" value="ECO:0007669"/>
    <property type="project" value="InterPro"/>
</dbReference>
<dbReference type="InterPro" id="IPR008168">
    <property type="entry name" value="Cyt_C_IC"/>
</dbReference>
<keyword evidence="11" id="KW-1185">Reference proteome</keyword>
<dbReference type="PROSITE" id="PS51007">
    <property type="entry name" value="CYTC"/>
    <property type="match status" value="1"/>
</dbReference>
<dbReference type="EMBL" id="CP042914">
    <property type="protein sequence ID" value="QEG39565.1"/>
    <property type="molecule type" value="Genomic_DNA"/>
</dbReference>
<evidence type="ECO:0000313" key="11">
    <source>
        <dbReference type="Proteomes" id="UP000325286"/>
    </source>
</evidence>
<dbReference type="Pfam" id="PF14715">
    <property type="entry name" value="FixP_N"/>
    <property type="match status" value="1"/>
</dbReference>
<dbReference type="Gene3D" id="6.10.280.130">
    <property type="match status" value="1"/>
</dbReference>
<keyword evidence="8" id="KW-0472">Membrane</keyword>
<evidence type="ECO:0000256" key="1">
    <source>
        <dbReference type="ARBA" id="ARBA00022448"/>
    </source>
</evidence>
<dbReference type="PRINTS" id="PR00605">
    <property type="entry name" value="CYTCHROMECIC"/>
</dbReference>
<evidence type="ECO:0000256" key="8">
    <source>
        <dbReference type="SAM" id="Phobius"/>
    </source>
</evidence>
<dbReference type="PANTHER" id="PTHR33751">
    <property type="entry name" value="CBB3-TYPE CYTOCHROME C OXIDASE SUBUNIT FIXP"/>
    <property type="match status" value="1"/>
</dbReference>
<proteinExistence type="predicted"/>
<evidence type="ECO:0000259" key="9">
    <source>
        <dbReference type="PROSITE" id="PS51007"/>
    </source>
</evidence>
<dbReference type="InterPro" id="IPR050597">
    <property type="entry name" value="Cytochrome_c_Oxidase_Subunit"/>
</dbReference>
<evidence type="ECO:0000256" key="2">
    <source>
        <dbReference type="ARBA" id="ARBA00022617"/>
    </source>
</evidence>
<dbReference type="AlphaFoldDB" id="A0A5B9QPX4"/>
<dbReference type="Pfam" id="PF13442">
    <property type="entry name" value="Cytochrome_CBB3"/>
    <property type="match status" value="1"/>
</dbReference>
<reference evidence="10 11" key="1">
    <citation type="submission" date="2019-08" db="EMBL/GenBank/DDBJ databases">
        <title>Deep-cultivation of Planctomycetes and their phenomic and genomic characterization uncovers novel biology.</title>
        <authorList>
            <person name="Wiegand S."/>
            <person name="Jogler M."/>
            <person name="Boedeker C."/>
            <person name="Pinto D."/>
            <person name="Vollmers J."/>
            <person name="Rivas-Marin E."/>
            <person name="Kohn T."/>
            <person name="Peeters S.H."/>
            <person name="Heuer A."/>
            <person name="Rast P."/>
            <person name="Oberbeckmann S."/>
            <person name="Bunk B."/>
            <person name="Jeske O."/>
            <person name="Meyerdierks A."/>
            <person name="Storesund J.E."/>
            <person name="Kallscheuer N."/>
            <person name="Luecker S."/>
            <person name="Lage O.M."/>
            <person name="Pohl T."/>
            <person name="Merkel B.J."/>
            <person name="Hornburger P."/>
            <person name="Mueller R.-W."/>
            <person name="Bruemmer F."/>
            <person name="Labrenz M."/>
            <person name="Spormann A.M."/>
            <person name="Op den Camp H."/>
            <person name="Overmann J."/>
            <person name="Amann R."/>
            <person name="Jetten M.S.M."/>
            <person name="Mascher T."/>
            <person name="Medema M.H."/>
            <person name="Devos D.P."/>
            <person name="Kaster A.-K."/>
            <person name="Ovreas L."/>
            <person name="Rohde M."/>
            <person name="Galperin M.Y."/>
            <person name="Jogler C."/>
        </authorList>
    </citation>
    <scope>NUCLEOTIDE SEQUENCE [LARGE SCALE GENOMIC DNA]</scope>
    <source>
        <strain evidence="10 11">UC8</strain>
    </source>
</reference>
<dbReference type="Gene3D" id="1.10.760.10">
    <property type="entry name" value="Cytochrome c-like domain"/>
    <property type="match status" value="1"/>
</dbReference>
<evidence type="ECO:0000256" key="7">
    <source>
        <dbReference type="SAM" id="MobiDB-lite"/>
    </source>
</evidence>
<dbReference type="RefSeq" id="WP_068133056.1">
    <property type="nucleotide sequence ID" value="NZ_CP042914.1"/>
</dbReference>